<protein>
    <submittedName>
        <fullName evidence="3">Uncharacterized protein</fullName>
    </submittedName>
</protein>
<dbReference type="Proteomes" id="UP000054301">
    <property type="component" value="Unassembled WGS sequence"/>
</dbReference>
<sequence>MTVSVELSPISVGTQTSLPYNELKIERMTSCRFFIDIMVFTLGLGTIISSFVILFLLSGLSMLNVPIIAVASVLVILGILFIGLGAYFVVSSVNSSLVGILRKQLAATEKEAQSLQKELERLRSIEVIQVSEL</sequence>
<feature type="transmembrane region" description="Helical" evidence="2">
    <location>
        <begin position="63"/>
        <end position="90"/>
    </location>
</feature>
<evidence type="ECO:0000256" key="2">
    <source>
        <dbReference type="SAM" id="Phobius"/>
    </source>
</evidence>
<evidence type="ECO:0000313" key="3">
    <source>
        <dbReference type="EMBL" id="KTF28770.1"/>
    </source>
</evidence>
<dbReference type="RefSeq" id="WP_021756680.1">
    <property type="nucleotide sequence ID" value="NZ_LFRH01000003.1"/>
</dbReference>
<accession>A0AA40U5W4</accession>
<evidence type="ECO:0000313" key="4">
    <source>
        <dbReference type="Proteomes" id="UP000054301"/>
    </source>
</evidence>
<feature type="coiled-coil region" evidence="1">
    <location>
        <begin position="98"/>
        <end position="125"/>
    </location>
</feature>
<gene>
    <name evidence="3" type="ORF">cpL1_0806</name>
</gene>
<keyword evidence="2" id="KW-0812">Transmembrane</keyword>
<feature type="transmembrane region" description="Helical" evidence="2">
    <location>
        <begin position="33"/>
        <end position="57"/>
    </location>
</feature>
<keyword evidence="2" id="KW-1133">Transmembrane helix</keyword>
<keyword evidence="2" id="KW-0472">Membrane</keyword>
<evidence type="ECO:0000256" key="1">
    <source>
        <dbReference type="SAM" id="Coils"/>
    </source>
</evidence>
<dbReference type="AlphaFoldDB" id="A0AA40U5W4"/>
<keyword evidence="1" id="KW-0175">Coiled coil</keyword>
<proteinExistence type="predicted"/>
<dbReference type="EMBL" id="LFRH01000003">
    <property type="protein sequence ID" value="KTF28770.1"/>
    <property type="molecule type" value="Genomic_DNA"/>
</dbReference>
<organism evidence="3 4">
    <name type="scientific">Chlamydia pecorum</name>
    <dbReference type="NCBI Taxonomy" id="85991"/>
    <lineage>
        <taxon>Bacteria</taxon>
        <taxon>Pseudomonadati</taxon>
        <taxon>Chlamydiota</taxon>
        <taxon>Chlamydiia</taxon>
        <taxon>Chlamydiales</taxon>
        <taxon>Chlamydiaceae</taxon>
        <taxon>Chlamydia/Chlamydophila group</taxon>
        <taxon>Chlamydia</taxon>
    </lineage>
</organism>
<reference evidence="3 4" key="1">
    <citation type="submission" date="2015-06" db="EMBL/GenBank/DDBJ databases">
        <title>More than comparative genomics: Whole genome sequencing reveals elusive C. pecorum plasmid and re-evaluates genetic differences and phylogenetic relationships between C. pecorum from pig, cattle, sheep and koala hosts.</title>
        <authorList>
            <person name="Jelocnik M."/>
            <person name="Bachmann N.L."/>
            <person name="Kaltenboeck B."/>
            <person name="Waugh C."/>
            <person name="Woolford L."/>
            <person name="Speight N."/>
            <person name="Gillett A."/>
            <person name="Higgins D."/>
            <person name="Flanagan C."/>
            <person name="Myers G."/>
            <person name="Timms P."/>
            <person name="Polkinghorne A."/>
        </authorList>
    </citation>
    <scope>NUCLEOTIDE SEQUENCE [LARGE SCALE GENOMIC DNA]</scope>
    <source>
        <strain evidence="3 4">L1</strain>
    </source>
</reference>
<name>A0AA40U5W4_9CHLA</name>
<comment type="caution">
    <text evidence="3">The sequence shown here is derived from an EMBL/GenBank/DDBJ whole genome shotgun (WGS) entry which is preliminary data.</text>
</comment>